<name>A0A1J0AGN3_9CYAN</name>
<dbReference type="STRING" id="1188229.GlitD10_2751"/>
<dbReference type="Proteomes" id="UP000180235">
    <property type="component" value="Chromosome"/>
</dbReference>
<protein>
    <recommendedName>
        <fullName evidence="3">2-amino-4-hydroxy-6-hydroxymethyldihydropteridine diphosphokinase</fullName>
        <ecNumber evidence="3">2.7.6.3</ecNumber>
    </recommendedName>
</protein>
<organism evidence="10 11">
    <name type="scientific">Gloeomargarita lithophora Alchichica-D10</name>
    <dbReference type="NCBI Taxonomy" id="1188229"/>
    <lineage>
        <taxon>Bacteria</taxon>
        <taxon>Bacillati</taxon>
        <taxon>Cyanobacteriota</taxon>
        <taxon>Cyanophyceae</taxon>
        <taxon>Gloeomargaritales</taxon>
        <taxon>Gloeomargaritaceae</taxon>
        <taxon>Gloeomargarita</taxon>
    </lineage>
</organism>
<dbReference type="RefSeq" id="WP_071455436.1">
    <property type="nucleotide sequence ID" value="NZ_CP017675.1"/>
</dbReference>
<keyword evidence="8" id="KW-0289">Folate biosynthesis</keyword>
<dbReference type="AlphaFoldDB" id="A0A1J0AGN3"/>
<dbReference type="Pfam" id="PF01288">
    <property type="entry name" value="HPPK"/>
    <property type="match status" value="1"/>
</dbReference>
<keyword evidence="11" id="KW-1185">Reference proteome</keyword>
<dbReference type="Gene3D" id="3.30.70.560">
    <property type="entry name" value="7,8-Dihydro-6-hydroxymethylpterin-pyrophosphokinase HPPK"/>
    <property type="match status" value="1"/>
</dbReference>
<evidence type="ECO:0000256" key="3">
    <source>
        <dbReference type="ARBA" id="ARBA00013253"/>
    </source>
</evidence>
<dbReference type="GO" id="GO:0016301">
    <property type="term" value="F:kinase activity"/>
    <property type="evidence" value="ECO:0007669"/>
    <property type="project" value="UniProtKB-KW"/>
</dbReference>
<dbReference type="GO" id="GO:0005524">
    <property type="term" value="F:ATP binding"/>
    <property type="evidence" value="ECO:0007669"/>
    <property type="project" value="UniProtKB-KW"/>
</dbReference>
<evidence type="ECO:0000313" key="10">
    <source>
        <dbReference type="EMBL" id="APB35094.1"/>
    </source>
</evidence>
<keyword evidence="4 10" id="KW-0808">Transferase</keyword>
<evidence type="ECO:0000256" key="7">
    <source>
        <dbReference type="ARBA" id="ARBA00022840"/>
    </source>
</evidence>
<evidence type="ECO:0000259" key="9">
    <source>
        <dbReference type="Pfam" id="PF01288"/>
    </source>
</evidence>
<keyword evidence="7" id="KW-0067">ATP-binding</keyword>
<dbReference type="SUPFAM" id="SSF55083">
    <property type="entry name" value="6-hydroxymethyl-7,8-dihydropterin pyrophosphokinase, HPPK"/>
    <property type="match status" value="1"/>
</dbReference>
<dbReference type="UniPathway" id="UPA00077">
    <property type="reaction ID" value="UER00155"/>
</dbReference>
<keyword evidence="6 10" id="KW-0418">Kinase</keyword>
<sequence length="171" mass="19304">MHIDDRCTNQSQQIAIALGSNLGDSVAILTQAFAYLTGNYGLKLICHSHWYQTPPLGPPQPDFINGCAVLEMTHSPGDLLQILLATERHFGRFRRGKWQARTLDLDMIFYGHEMLNTPDLTIPHPEYHHRAFVLVPLAEIAPDWRDPHTGLTVRILAQKADRSGIMIIRDS</sequence>
<keyword evidence="5" id="KW-0547">Nucleotide-binding</keyword>
<evidence type="ECO:0000256" key="8">
    <source>
        <dbReference type="ARBA" id="ARBA00022909"/>
    </source>
</evidence>
<dbReference type="NCBIfam" id="TIGR01498">
    <property type="entry name" value="folK"/>
    <property type="match status" value="1"/>
</dbReference>
<reference evidence="10 11" key="1">
    <citation type="submission" date="2016-10" db="EMBL/GenBank/DDBJ databases">
        <title>Description of Gloeomargarita lithophora gen. nov., sp. nov., a thylakoid-bearing basal-branching cyanobacterium with intracellular carbonates, and proposal for Gloeomargaritales ord. nov.</title>
        <authorList>
            <person name="Moreira D."/>
            <person name="Tavera R."/>
            <person name="Benzerara K."/>
            <person name="Skouri-Panet F."/>
            <person name="Couradeau E."/>
            <person name="Gerard E."/>
            <person name="Loussert C."/>
            <person name="Novelo E."/>
            <person name="Zivanovic Y."/>
            <person name="Lopez-Garcia P."/>
        </authorList>
    </citation>
    <scope>NUCLEOTIDE SEQUENCE [LARGE SCALE GENOMIC DNA]</scope>
    <source>
        <strain evidence="10 11">D10</strain>
    </source>
</reference>
<dbReference type="GO" id="GO:0003848">
    <property type="term" value="F:2-amino-4-hydroxy-6-hydroxymethyldihydropteridine diphosphokinase activity"/>
    <property type="evidence" value="ECO:0007669"/>
    <property type="project" value="UniProtKB-EC"/>
</dbReference>
<dbReference type="EC" id="2.7.6.3" evidence="3"/>
<dbReference type="GO" id="GO:0046656">
    <property type="term" value="P:folic acid biosynthetic process"/>
    <property type="evidence" value="ECO:0007669"/>
    <property type="project" value="UniProtKB-KW"/>
</dbReference>
<dbReference type="OrthoDB" id="9808041at2"/>
<evidence type="ECO:0000256" key="5">
    <source>
        <dbReference type="ARBA" id="ARBA00022741"/>
    </source>
</evidence>
<dbReference type="GO" id="GO:0046654">
    <property type="term" value="P:tetrahydrofolate biosynthetic process"/>
    <property type="evidence" value="ECO:0007669"/>
    <property type="project" value="UniProtKB-UniPathway"/>
</dbReference>
<dbReference type="EMBL" id="CP017675">
    <property type="protein sequence ID" value="APB35094.1"/>
    <property type="molecule type" value="Genomic_DNA"/>
</dbReference>
<proteinExistence type="predicted"/>
<dbReference type="KEGG" id="glt:GlitD10_2751"/>
<accession>A0A1J0AGN3</accession>
<evidence type="ECO:0000313" key="11">
    <source>
        <dbReference type="Proteomes" id="UP000180235"/>
    </source>
</evidence>
<dbReference type="InterPro" id="IPR035907">
    <property type="entry name" value="Hppk_sf"/>
</dbReference>
<dbReference type="PANTHER" id="PTHR43071:SF1">
    <property type="entry name" value="2-AMINO-4-HYDROXY-6-HYDROXYMETHYLDIHYDROPTERIDINE PYROPHOSPHOKINASE"/>
    <property type="match status" value="1"/>
</dbReference>
<evidence type="ECO:0000256" key="2">
    <source>
        <dbReference type="ARBA" id="ARBA00005051"/>
    </source>
</evidence>
<dbReference type="InterPro" id="IPR000550">
    <property type="entry name" value="Hppk"/>
</dbReference>
<comment type="pathway">
    <text evidence="2">Cofactor biosynthesis; tetrahydrofolate biosynthesis; 2-amino-4-hydroxy-6-hydroxymethyl-7,8-dihydropteridine diphosphate from 7,8-dihydroneopterin triphosphate: step 4/4.</text>
</comment>
<dbReference type="CDD" id="cd00483">
    <property type="entry name" value="HPPK"/>
    <property type="match status" value="1"/>
</dbReference>
<feature type="domain" description="7,8-dihydro-6-hydroxymethylpterin-pyrophosphokinase" evidence="9">
    <location>
        <begin position="16"/>
        <end position="142"/>
    </location>
</feature>
<evidence type="ECO:0000256" key="1">
    <source>
        <dbReference type="ARBA" id="ARBA00000198"/>
    </source>
</evidence>
<evidence type="ECO:0000256" key="4">
    <source>
        <dbReference type="ARBA" id="ARBA00022679"/>
    </source>
</evidence>
<comment type="catalytic activity">
    <reaction evidence="1">
        <text>6-hydroxymethyl-7,8-dihydropterin + ATP = (7,8-dihydropterin-6-yl)methyl diphosphate + AMP + H(+)</text>
        <dbReference type="Rhea" id="RHEA:11412"/>
        <dbReference type="ChEBI" id="CHEBI:15378"/>
        <dbReference type="ChEBI" id="CHEBI:30616"/>
        <dbReference type="ChEBI" id="CHEBI:44841"/>
        <dbReference type="ChEBI" id="CHEBI:72950"/>
        <dbReference type="ChEBI" id="CHEBI:456215"/>
        <dbReference type="EC" id="2.7.6.3"/>
    </reaction>
</comment>
<gene>
    <name evidence="10" type="primary">folK</name>
    <name evidence="10" type="ORF">GlitD10_2751</name>
</gene>
<dbReference type="PANTHER" id="PTHR43071">
    <property type="entry name" value="2-AMINO-4-HYDROXY-6-HYDROXYMETHYLDIHYDROPTERIDINE PYROPHOSPHOKINASE"/>
    <property type="match status" value="1"/>
</dbReference>
<evidence type="ECO:0000256" key="6">
    <source>
        <dbReference type="ARBA" id="ARBA00022777"/>
    </source>
</evidence>